<proteinExistence type="predicted"/>
<evidence type="ECO:0000313" key="5">
    <source>
        <dbReference type="EMBL" id="SHK62112.1"/>
    </source>
</evidence>
<dbReference type="InterPro" id="IPR000014">
    <property type="entry name" value="PAS"/>
</dbReference>
<dbReference type="InterPro" id="IPR001633">
    <property type="entry name" value="EAL_dom"/>
</dbReference>
<dbReference type="NCBIfam" id="TIGR00254">
    <property type="entry name" value="GGDEF"/>
    <property type="match status" value="1"/>
</dbReference>
<dbReference type="SUPFAM" id="SSF55073">
    <property type="entry name" value="Nucleotide cyclase"/>
    <property type="match status" value="1"/>
</dbReference>
<dbReference type="CDD" id="cd00130">
    <property type="entry name" value="PAS"/>
    <property type="match status" value="1"/>
</dbReference>
<dbReference type="FunFam" id="3.30.70.270:FF:000001">
    <property type="entry name" value="Diguanylate cyclase domain protein"/>
    <property type="match status" value="1"/>
</dbReference>
<dbReference type="RefSeq" id="WP_072914875.1">
    <property type="nucleotide sequence ID" value="NZ_FRAR01000018.1"/>
</dbReference>
<dbReference type="SUPFAM" id="SSF55785">
    <property type="entry name" value="PYP-like sensor domain (PAS domain)"/>
    <property type="match status" value="1"/>
</dbReference>
<dbReference type="InterPro" id="IPR013655">
    <property type="entry name" value="PAS_fold_3"/>
</dbReference>
<dbReference type="InterPro" id="IPR035965">
    <property type="entry name" value="PAS-like_dom_sf"/>
</dbReference>
<dbReference type="PROSITE" id="PS50887">
    <property type="entry name" value="GGDEF"/>
    <property type="match status" value="1"/>
</dbReference>
<evidence type="ECO:0000259" key="1">
    <source>
        <dbReference type="PROSITE" id="PS50112"/>
    </source>
</evidence>
<dbReference type="InterPro" id="IPR029787">
    <property type="entry name" value="Nucleotide_cyclase"/>
</dbReference>
<keyword evidence="6" id="KW-1185">Reference proteome</keyword>
<dbReference type="InterPro" id="IPR043128">
    <property type="entry name" value="Rev_trsase/Diguanyl_cyclase"/>
</dbReference>
<dbReference type="STRING" id="1121421.SAMN02745123_02515"/>
<dbReference type="PANTHER" id="PTHR44757:SF2">
    <property type="entry name" value="BIOFILM ARCHITECTURE MAINTENANCE PROTEIN MBAA"/>
    <property type="match status" value="1"/>
</dbReference>
<dbReference type="PROSITE" id="PS50113">
    <property type="entry name" value="PAC"/>
    <property type="match status" value="1"/>
</dbReference>
<dbReference type="EMBL" id="FRAR01000018">
    <property type="protein sequence ID" value="SHK62112.1"/>
    <property type="molecule type" value="Genomic_DNA"/>
</dbReference>
<dbReference type="SMART" id="SM00052">
    <property type="entry name" value="EAL"/>
    <property type="match status" value="1"/>
</dbReference>
<sequence length="561" mass="63279">MTVYGEIEAVKEEQRISEEKFRTIFEKAGIGIFLTDMHGVLKESNPALQQMLGYNAEELSQIVLTDITHPDDVAKSAELLGGLLAEEYDSFHMEKRYIRKDGQIIWAKTIVSLIHNTSGKPLHVITMVEDITVRKLVEEQLEYLATHDALTNIPNRYSLEKYLKKVLDRAKNGENSVLLIIGVDHFKLANDTLGHIVGDHYLVHLASVVRFNLRPEDYFARLAGDEFAVILEGVTVKQARKMAERLREAVEKEELCVIKTENCLNLTISIGVMKIDGSLDMKRLLSHADLALHSAKAAGRNRVVLASSNEESVINLRKINEVLGLIRSGLRDERFVLFFQPVVDHEDRITHHEVLVRLKDSQGKLIAPGMFIPPAEQFGIMPQIDRWVVQNAIKTLQRIPSLKLFINLSGTSLGDEELLQEIEETIIQSGVEPSRMGFEITETVAVKDFVWVEKWINRLKDLGCFFALDDFGIGFTSFHYLRSLPVDYIKIDGSYIRNIDQDASQLALVQAIHTVAGALGKKTIAEFVENEKILQIIRGLGINYAQGYYLGKPLPQPVEKS</sequence>
<feature type="domain" description="PAS" evidence="1">
    <location>
        <begin position="17"/>
        <end position="87"/>
    </location>
</feature>
<dbReference type="SMART" id="SM00267">
    <property type="entry name" value="GGDEF"/>
    <property type="match status" value="1"/>
</dbReference>
<dbReference type="AlphaFoldDB" id="A0A1M6TYK6"/>
<dbReference type="SUPFAM" id="SSF141868">
    <property type="entry name" value="EAL domain-like"/>
    <property type="match status" value="1"/>
</dbReference>
<dbReference type="InterPro" id="IPR052155">
    <property type="entry name" value="Biofilm_reg_signaling"/>
</dbReference>
<dbReference type="InterPro" id="IPR000160">
    <property type="entry name" value="GGDEF_dom"/>
</dbReference>
<dbReference type="CDD" id="cd01949">
    <property type="entry name" value="GGDEF"/>
    <property type="match status" value="1"/>
</dbReference>
<dbReference type="PROSITE" id="PS50112">
    <property type="entry name" value="PAS"/>
    <property type="match status" value="1"/>
</dbReference>
<dbReference type="Pfam" id="PF00990">
    <property type="entry name" value="GGDEF"/>
    <property type="match status" value="1"/>
</dbReference>
<dbReference type="Gene3D" id="3.30.450.20">
    <property type="entry name" value="PAS domain"/>
    <property type="match status" value="1"/>
</dbReference>
<evidence type="ECO:0000313" key="6">
    <source>
        <dbReference type="Proteomes" id="UP000183997"/>
    </source>
</evidence>
<name>A0A1M6TYK6_9FIRM</name>
<dbReference type="Gene3D" id="3.30.70.270">
    <property type="match status" value="1"/>
</dbReference>
<dbReference type="Gene3D" id="3.20.20.450">
    <property type="entry name" value="EAL domain"/>
    <property type="match status" value="1"/>
</dbReference>
<dbReference type="Pfam" id="PF08447">
    <property type="entry name" value="PAS_3"/>
    <property type="match status" value="1"/>
</dbReference>
<evidence type="ECO:0000259" key="3">
    <source>
        <dbReference type="PROSITE" id="PS50883"/>
    </source>
</evidence>
<dbReference type="Proteomes" id="UP000183997">
    <property type="component" value="Unassembled WGS sequence"/>
</dbReference>
<dbReference type="InterPro" id="IPR001610">
    <property type="entry name" value="PAC"/>
</dbReference>
<feature type="domain" description="PAC" evidence="2">
    <location>
        <begin position="91"/>
        <end position="143"/>
    </location>
</feature>
<dbReference type="PANTHER" id="PTHR44757">
    <property type="entry name" value="DIGUANYLATE CYCLASE DGCP"/>
    <property type="match status" value="1"/>
</dbReference>
<dbReference type="OrthoDB" id="9762141at2"/>
<evidence type="ECO:0000259" key="4">
    <source>
        <dbReference type="PROSITE" id="PS50887"/>
    </source>
</evidence>
<dbReference type="CDD" id="cd01948">
    <property type="entry name" value="EAL"/>
    <property type="match status" value="1"/>
</dbReference>
<dbReference type="SMART" id="SM00086">
    <property type="entry name" value="PAC"/>
    <property type="match status" value="1"/>
</dbReference>
<organism evidence="5 6">
    <name type="scientific">Desulforamulus aeronauticus DSM 10349</name>
    <dbReference type="NCBI Taxonomy" id="1121421"/>
    <lineage>
        <taxon>Bacteria</taxon>
        <taxon>Bacillati</taxon>
        <taxon>Bacillota</taxon>
        <taxon>Clostridia</taxon>
        <taxon>Eubacteriales</taxon>
        <taxon>Peptococcaceae</taxon>
        <taxon>Desulforamulus</taxon>
    </lineage>
</organism>
<dbReference type="Pfam" id="PF00563">
    <property type="entry name" value="EAL"/>
    <property type="match status" value="1"/>
</dbReference>
<gene>
    <name evidence="5" type="ORF">SAMN02745123_02515</name>
</gene>
<dbReference type="NCBIfam" id="TIGR00229">
    <property type="entry name" value="sensory_box"/>
    <property type="match status" value="1"/>
</dbReference>
<dbReference type="PROSITE" id="PS50883">
    <property type="entry name" value="EAL"/>
    <property type="match status" value="1"/>
</dbReference>
<dbReference type="InterPro" id="IPR035919">
    <property type="entry name" value="EAL_sf"/>
</dbReference>
<reference evidence="6" key="1">
    <citation type="submission" date="2016-11" db="EMBL/GenBank/DDBJ databases">
        <authorList>
            <person name="Varghese N."/>
            <person name="Submissions S."/>
        </authorList>
    </citation>
    <scope>NUCLEOTIDE SEQUENCE [LARGE SCALE GENOMIC DNA]</scope>
    <source>
        <strain evidence="6">DSM 10349</strain>
    </source>
</reference>
<evidence type="ECO:0000259" key="2">
    <source>
        <dbReference type="PROSITE" id="PS50113"/>
    </source>
</evidence>
<feature type="domain" description="EAL" evidence="3">
    <location>
        <begin position="319"/>
        <end position="561"/>
    </location>
</feature>
<accession>A0A1M6TYK6</accession>
<feature type="domain" description="GGDEF" evidence="4">
    <location>
        <begin position="174"/>
        <end position="308"/>
    </location>
</feature>
<dbReference type="SMART" id="SM00091">
    <property type="entry name" value="PAS"/>
    <property type="match status" value="1"/>
</dbReference>
<protein>
    <submittedName>
        <fullName evidence="5">PAS domain S-box-containing protein/diguanylate cyclase (GGDEF) domain-containing protein</fullName>
    </submittedName>
</protein>
<dbReference type="InterPro" id="IPR000700">
    <property type="entry name" value="PAS-assoc_C"/>
</dbReference>